<dbReference type="PATRIC" id="fig|1321819.3.peg.3323"/>
<proteinExistence type="predicted"/>
<dbReference type="Proteomes" id="UP000016496">
    <property type="component" value="Unassembled WGS sequence"/>
</dbReference>
<comment type="caution">
    <text evidence="1">The sequence shown here is derived from an EMBL/GenBank/DDBJ whole genome shotgun (WGS) entry which is preliminary data.</text>
</comment>
<dbReference type="HOGENOM" id="CLU_2822207_0_0_10"/>
<evidence type="ECO:0000313" key="1">
    <source>
        <dbReference type="EMBL" id="ERI80800.1"/>
    </source>
</evidence>
<gene>
    <name evidence="1" type="ORF">HMPREF1981_03604</name>
</gene>
<dbReference type="AlphaFoldDB" id="U2C8F7"/>
<protein>
    <submittedName>
        <fullName evidence="1">Uncharacterized protein</fullName>
    </submittedName>
</protein>
<evidence type="ECO:0000313" key="2">
    <source>
        <dbReference type="Proteomes" id="UP000016496"/>
    </source>
</evidence>
<accession>U2C8F7</accession>
<reference evidence="1 2" key="1">
    <citation type="submission" date="2013-08" db="EMBL/GenBank/DDBJ databases">
        <authorList>
            <person name="Weinstock G."/>
            <person name="Sodergren E."/>
            <person name="Wylie T."/>
            <person name="Fulton L."/>
            <person name="Fulton R."/>
            <person name="Fronick C."/>
            <person name="O'Laughlin M."/>
            <person name="Godfrey J."/>
            <person name="Miner T."/>
            <person name="Herter B."/>
            <person name="Appelbaum E."/>
            <person name="Cordes M."/>
            <person name="Lek S."/>
            <person name="Wollam A."/>
            <person name="Pepin K.H."/>
            <person name="Palsikar V.B."/>
            <person name="Mitreva M."/>
            <person name="Wilson R.K."/>
        </authorList>
    </citation>
    <scope>NUCLEOTIDE SEQUENCE [LARGE SCALE GENOMIC DNA]</scope>
    <source>
        <strain evidence="1 2">F0041</strain>
    </source>
</reference>
<sequence length="66" mass="7598">MQIYKDFSKYLSLKGYFHAGETDHEKENLHIAVIIGNIVCQAQAWKTLKSVLGKKHRIKQQGRSLV</sequence>
<dbReference type="EMBL" id="AWSV01000183">
    <property type="protein sequence ID" value="ERI80800.1"/>
    <property type="molecule type" value="Genomic_DNA"/>
</dbReference>
<name>U2C8F7_9BACE</name>
<organism evidence="1 2">
    <name type="scientific">Bacteroides pyogenes F0041</name>
    <dbReference type="NCBI Taxonomy" id="1321819"/>
    <lineage>
        <taxon>Bacteria</taxon>
        <taxon>Pseudomonadati</taxon>
        <taxon>Bacteroidota</taxon>
        <taxon>Bacteroidia</taxon>
        <taxon>Bacteroidales</taxon>
        <taxon>Bacteroidaceae</taxon>
        <taxon>Bacteroides</taxon>
    </lineage>
</organism>